<dbReference type="AlphaFoldDB" id="A0A9J5XG65"/>
<feature type="transmembrane region" description="Helical" evidence="1">
    <location>
        <begin position="76"/>
        <end position="95"/>
    </location>
</feature>
<dbReference type="OrthoDB" id="1303214at2759"/>
<accession>A0A9J5XG65</accession>
<dbReference type="PANTHER" id="PTHR33116:SF85">
    <property type="entry name" value="REVERSE TRANSCRIPTASE ZINC-BINDING DOMAIN-CONTAINING PROTEIN"/>
    <property type="match status" value="1"/>
</dbReference>
<comment type="caution">
    <text evidence="2">The sequence shown here is derived from an EMBL/GenBank/DDBJ whole genome shotgun (WGS) entry which is preliminary data.</text>
</comment>
<organism evidence="2 3">
    <name type="scientific">Solanum commersonii</name>
    <name type="common">Commerson's wild potato</name>
    <name type="synonym">Commerson's nightshade</name>
    <dbReference type="NCBI Taxonomy" id="4109"/>
    <lineage>
        <taxon>Eukaryota</taxon>
        <taxon>Viridiplantae</taxon>
        <taxon>Streptophyta</taxon>
        <taxon>Embryophyta</taxon>
        <taxon>Tracheophyta</taxon>
        <taxon>Spermatophyta</taxon>
        <taxon>Magnoliopsida</taxon>
        <taxon>eudicotyledons</taxon>
        <taxon>Gunneridae</taxon>
        <taxon>Pentapetalae</taxon>
        <taxon>asterids</taxon>
        <taxon>lamiids</taxon>
        <taxon>Solanales</taxon>
        <taxon>Solanaceae</taxon>
        <taxon>Solanoideae</taxon>
        <taxon>Solaneae</taxon>
        <taxon>Solanum</taxon>
    </lineage>
</organism>
<protein>
    <submittedName>
        <fullName evidence="2">Uncharacterized protein</fullName>
    </submittedName>
</protein>
<dbReference type="PANTHER" id="PTHR33116">
    <property type="entry name" value="REVERSE TRANSCRIPTASE ZINC-BINDING DOMAIN-CONTAINING PROTEIN-RELATED-RELATED"/>
    <property type="match status" value="1"/>
</dbReference>
<reference evidence="2 3" key="1">
    <citation type="submission" date="2020-09" db="EMBL/GenBank/DDBJ databases">
        <title>De no assembly of potato wild relative species, Solanum commersonii.</title>
        <authorList>
            <person name="Cho K."/>
        </authorList>
    </citation>
    <scope>NUCLEOTIDE SEQUENCE [LARGE SCALE GENOMIC DNA]</scope>
    <source>
        <strain evidence="2">LZ3.2</strain>
        <tissue evidence="2">Leaf</tissue>
    </source>
</reference>
<keyword evidence="1" id="KW-0812">Transmembrane</keyword>
<dbReference type="EMBL" id="JACXVP010000009">
    <property type="protein sequence ID" value="KAG5585896.1"/>
    <property type="molecule type" value="Genomic_DNA"/>
</dbReference>
<keyword evidence="1" id="KW-1133">Transmembrane helix</keyword>
<proteinExistence type="predicted"/>
<name>A0A9J5XG65_SOLCO</name>
<dbReference type="Proteomes" id="UP000824120">
    <property type="component" value="Chromosome 9"/>
</dbReference>
<keyword evidence="1" id="KW-0472">Membrane</keyword>
<keyword evidence="3" id="KW-1185">Reference proteome</keyword>
<gene>
    <name evidence="2" type="ORF">H5410_046330</name>
</gene>
<evidence type="ECO:0000256" key="1">
    <source>
        <dbReference type="SAM" id="Phobius"/>
    </source>
</evidence>
<sequence>MEVLNNMIKITNLNEWLKGFDVARTDRESLEVTHLQYVNDTEEVCDAEEEQIRLQRMILTGESFLYLINDVTNMEILVAILGGAVVSLPTIYLGMPFGAKSKSADIWNNMIEKIEKNLPKRKTEYLSLGGDREWKGYHLVKWKALTVEKRYGGLGIKNLKLSRAHKMKWLWKLTNDNQKTFLKRLLHYGVSLWISIRNLWSEFKTNTKIEVLNGEKLFSGRMIGKLAN</sequence>
<evidence type="ECO:0000313" key="3">
    <source>
        <dbReference type="Proteomes" id="UP000824120"/>
    </source>
</evidence>
<evidence type="ECO:0000313" key="2">
    <source>
        <dbReference type="EMBL" id="KAG5585896.1"/>
    </source>
</evidence>